<comment type="caution">
    <text evidence="10">The sequence shown here is derived from an EMBL/GenBank/DDBJ whole genome shotgun (WGS) entry which is preliminary data.</text>
</comment>
<dbReference type="EMBL" id="CAJVCH010559496">
    <property type="protein sequence ID" value="CAG7831233.1"/>
    <property type="molecule type" value="Genomic_DNA"/>
</dbReference>
<evidence type="ECO:0000256" key="4">
    <source>
        <dbReference type="ARBA" id="ARBA00022741"/>
    </source>
</evidence>
<evidence type="ECO:0000256" key="2">
    <source>
        <dbReference type="ARBA" id="ARBA00009726"/>
    </source>
</evidence>
<evidence type="ECO:0000256" key="6">
    <source>
        <dbReference type="ARBA" id="ARBA00022989"/>
    </source>
</evidence>
<reference evidence="10" key="1">
    <citation type="submission" date="2021-06" db="EMBL/GenBank/DDBJ databases">
        <authorList>
            <person name="Hodson N. C."/>
            <person name="Mongue J. A."/>
            <person name="Jaron S. K."/>
        </authorList>
    </citation>
    <scope>NUCLEOTIDE SEQUENCE</scope>
</reference>
<protein>
    <recommendedName>
        <fullName evidence="9">ABC transmembrane type-1 domain-containing protein</fullName>
    </recommendedName>
</protein>
<keyword evidence="4" id="KW-0547">Nucleotide-binding</keyword>
<dbReference type="GO" id="GO:0140359">
    <property type="term" value="F:ABC-type transporter activity"/>
    <property type="evidence" value="ECO:0007669"/>
    <property type="project" value="InterPro"/>
</dbReference>
<dbReference type="GO" id="GO:0016020">
    <property type="term" value="C:membrane"/>
    <property type="evidence" value="ECO:0007669"/>
    <property type="project" value="UniProtKB-SubCell"/>
</dbReference>
<evidence type="ECO:0000256" key="3">
    <source>
        <dbReference type="ARBA" id="ARBA00022692"/>
    </source>
</evidence>
<proteinExistence type="inferred from homology"/>
<keyword evidence="11" id="KW-1185">Reference proteome</keyword>
<evidence type="ECO:0000256" key="5">
    <source>
        <dbReference type="ARBA" id="ARBA00022840"/>
    </source>
</evidence>
<dbReference type="InterPro" id="IPR050173">
    <property type="entry name" value="ABC_transporter_C-like"/>
</dbReference>
<dbReference type="AlphaFoldDB" id="A0A8J2LGE3"/>
<dbReference type="InterPro" id="IPR011527">
    <property type="entry name" value="ABC1_TM_dom"/>
</dbReference>
<evidence type="ECO:0000256" key="7">
    <source>
        <dbReference type="ARBA" id="ARBA00023136"/>
    </source>
</evidence>
<keyword evidence="3 8" id="KW-0812">Transmembrane</keyword>
<comment type="similarity">
    <text evidence="2">Belongs to the ABC transporter superfamily. ABCC family. Conjugate transporter (TC 3.A.1.208) subfamily.</text>
</comment>
<keyword evidence="6 8" id="KW-1133">Transmembrane helix</keyword>
<gene>
    <name evidence="10" type="ORF">AFUS01_LOCUS40986</name>
</gene>
<dbReference type="OrthoDB" id="6500128at2759"/>
<dbReference type="PANTHER" id="PTHR24223">
    <property type="entry name" value="ATP-BINDING CASSETTE SUB-FAMILY C"/>
    <property type="match status" value="1"/>
</dbReference>
<feature type="non-terminal residue" evidence="10">
    <location>
        <position position="91"/>
    </location>
</feature>
<evidence type="ECO:0000313" key="10">
    <source>
        <dbReference type="EMBL" id="CAG7831233.1"/>
    </source>
</evidence>
<evidence type="ECO:0000256" key="1">
    <source>
        <dbReference type="ARBA" id="ARBA00004141"/>
    </source>
</evidence>
<evidence type="ECO:0000256" key="8">
    <source>
        <dbReference type="SAM" id="Phobius"/>
    </source>
</evidence>
<dbReference type="PANTHER" id="PTHR24223:SF456">
    <property type="entry name" value="MULTIDRUG RESISTANCE-ASSOCIATED PROTEIN LETHAL(2)03659"/>
    <property type="match status" value="1"/>
</dbReference>
<dbReference type="GO" id="GO:0005524">
    <property type="term" value="F:ATP binding"/>
    <property type="evidence" value="ECO:0007669"/>
    <property type="project" value="UniProtKB-KW"/>
</dbReference>
<evidence type="ECO:0000259" key="9">
    <source>
        <dbReference type="PROSITE" id="PS50929"/>
    </source>
</evidence>
<name>A0A8J2LGE3_9HEXA</name>
<keyword evidence="5" id="KW-0067">ATP-binding</keyword>
<comment type="subcellular location">
    <subcellularLocation>
        <location evidence="1">Membrane</location>
        <topology evidence="1">Multi-pass membrane protein</topology>
    </subcellularLocation>
</comment>
<evidence type="ECO:0000313" key="11">
    <source>
        <dbReference type="Proteomes" id="UP000708208"/>
    </source>
</evidence>
<feature type="domain" description="ABC transmembrane type-1" evidence="9">
    <location>
        <begin position="1"/>
        <end position="91"/>
    </location>
</feature>
<accession>A0A8J2LGE3</accession>
<sequence>MVRAPTKFYDDNPSGRIMNRFTKDIGSMDELMPPAFYDAVSYFLLMVGSLGLVIASNYVLVVPSFFLFVILIFMRKFYMKTARDVKRIEAM</sequence>
<organism evidence="10 11">
    <name type="scientific">Allacma fusca</name>
    <dbReference type="NCBI Taxonomy" id="39272"/>
    <lineage>
        <taxon>Eukaryota</taxon>
        <taxon>Metazoa</taxon>
        <taxon>Ecdysozoa</taxon>
        <taxon>Arthropoda</taxon>
        <taxon>Hexapoda</taxon>
        <taxon>Collembola</taxon>
        <taxon>Symphypleona</taxon>
        <taxon>Sminthuridae</taxon>
        <taxon>Allacma</taxon>
    </lineage>
</organism>
<dbReference type="Proteomes" id="UP000708208">
    <property type="component" value="Unassembled WGS sequence"/>
</dbReference>
<dbReference type="PROSITE" id="PS50929">
    <property type="entry name" value="ABC_TM1F"/>
    <property type="match status" value="1"/>
</dbReference>
<keyword evidence="7 8" id="KW-0472">Membrane</keyword>
<feature type="transmembrane region" description="Helical" evidence="8">
    <location>
        <begin position="40"/>
        <end position="73"/>
    </location>
</feature>
<dbReference type="Pfam" id="PF00664">
    <property type="entry name" value="ABC_membrane"/>
    <property type="match status" value="1"/>
</dbReference>